<organism evidence="2">
    <name type="scientific">Arion vulgaris</name>
    <dbReference type="NCBI Taxonomy" id="1028688"/>
    <lineage>
        <taxon>Eukaryota</taxon>
        <taxon>Metazoa</taxon>
        <taxon>Spiralia</taxon>
        <taxon>Lophotrochozoa</taxon>
        <taxon>Mollusca</taxon>
        <taxon>Gastropoda</taxon>
        <taxon>Heterobranchia</taxon>
        <taxon>Euthyneura</taxon>
        <taxon>Panpulmonata</taxon>
        <taxon>Eupulmonata</taxon>
        <taxon>Stylommatophora</taxon>
        <taxon>Helicina</taxon>
        <taxon>Arionoidea</taxon>
        <taxon>Arionidae</taxon>
        <taxon>Arion</taxon>
    </lineage>
</organism>
<name>A0A0B6XYL9_9EUPU</name>
<dbReference type="EMBL" id="HACG01001771">
    <property type="protein sequence ID" value="CEK48636.1"/>
    <property type="molecule type" value="Transcribed_RNA"/>
</dbReference>
<protein>
    <submittedName>
        <fullName evidence="2">Uncharacterized protein</fullName>
    </submittedName>
</protein>
<reference evidence="2" key="1">
    <citation type="submission" date="2014-12" db="EMBL/GenBank/DDBJ databases">
        <title>Insight into the proteome of Arion vulgaris.</title>
        <authorList>
            <person name="Aradska J."/>
            <person name="Bulat T."/>
            <person name="Smidak R."/>
            <person name="Sarate P."/>
            <person name="Gangsoo J."/>
            <person name="Sialana F."/>
            <person name="Bilban M."/>
            <person name="Lubec G."/>
        </authorList>
    </citation>
    <scope>NUCLEOTIDE SEQUENCE</scope>
    <source>
        <tissue evidence="2">Skin</tissue>
    </source>
</reference>
<evidence type="ECO:0000256" key="1">
    <source>
        <dbReference type="SAM" id="MobiDB-lite"/>
    </source>
</evidence>
<proteinExistence type="predicted"/>
<accession>A0A0B6XYL9</accession>
<evidence type="ECO:0000313" key="2">
    <source>
        <dbReference type="EMBL" id="CEK48636.1"/>
    </source>
</evidence>
<sequence length="137" mass="15727">TAQHTQQIKWKRSGRRRSRIFHAASADSNKDVEGEDLITELAQQINWKRSGRKHSGIFRTTSANIDSDKDVEDEDLITDTYTENDNLDMYSNSYISSNFLVNSSNDTELRCDTDGRETDDKSQDFSIIDKVENEQSI</sequence>
<dbReference type="AlphaFoldDB" id="A0A0B6XYL9"/>
<feature type="region of interest" description="Disordered" evidence="1">
    <location>
        <begin position="110"/>
        <end position="137"/>
    </location>
</feature>
<feature type="non-terminal residue" evidence="2">
    <location>
        <position position="1"/>
    </location>
</feature>
<feature type="non-terminal residue" evidence="2">
    <location>
        <position position="137"/>
    </location>
</feature>
<gene>
    <name evidence="2" type="primary">ORF4700</name>
</gene>